<evidence type="ECO:0000313" key="1">
    <source>
        <dbReference type="EMBL" id="JAE02191.1"/>
    </source>
</evidence>
<name>A0A0A9EWF6_ARUDO</name>
<reference evidence="1" key="1">
    <citation type="submission" date="2014-09" db="EMBL/GenBank/DDBJ databases">
        <authorList>
            <person name="Magalhaes I.L.F."/>
            <person name="Oliveira U."/>
            <person name="Santos F.R."/>
            <person name="Vidigal T.H.D.A."/>
            <person name="Brescovit A.D."/>
            <person name="Santos A.J."/>
        </authorList>
    </citation>
    <scope>NUCLEOTIDE SEQUENCE</scope>
    <source>
        <tissue evidence="1">Shoot tissue taken approximately 20 cm above the soil surface</tissue>
    </source>
</reference>
<reference evidence="1" key="2">
    <citation type="journal article" date="2015" name="Data Brief">
        <title>Shoot transcriptome of the giant reed, Arundo donax.</title>
        <authorList>
            <person name="Barrero R.A."/>
            <person name="Guerrero F.D."/>
            <person name="Moolhuijzen P."/>
            <person name="Goolsby J.A."/>
            <person name="Tidwell J."/>
            <person name="Bellgard S.E."/>
            <person name="Bellgard M.I."/>
        </authorList>
    </citation>
    <scope>NUCLEOTIDE SEQUENCE</scope>
    <source>
        <tissue evidence="1">Shoot tissue taken approximately 20 cm above the soil surface</tissue>
    </source>
</reference>
<proteinExistence type="predicted"/>
<accession>A0A0A9EWF6</accession>
<protein>
    <submittedName>
        <fullName evidence="1">Uncharacterized protein</fullName>
    </submittedName>
</protein>
<organism evidence="1">
    <name type="scientific">Arundo donax</name>
    <name type="common">Giant reed</name>
    <name type="synonym">Donax arundinaceus</name>
    <dbReference type="NCBI Taxonomy" id="35708"/>
    <lineage>
        <taxon>Eukaryota</taxon>
        <taxon>Viridiplantae</taxon>
        <taxon>Streptophyta</taxon>
        <taxon>Embryophyta</taxon>
        <taxon>Tracheophyta</taxon>
        <taxon>Spermatophyta</taxon>
        <taxon>Magnoliopsida</taxon>
        <taxon>Liliopsida</taxon>
        <taxon>Poales</taxon>
        <taxon>Poaceae</taxon>
        <taxon>PACMAD clade</taxon>
        <taxon>Arundinoideae</taxon>
        <taxon>Arundineae</taxon>
        <taxon>Arundo</taxon>
    </lineage>
</organism>
<sequence>MNEENCQVMGGTTG</sequence>
<dbReference type="EMBL" id="GBRH01195705">
    <property type="protein sequence ID" value="JAE02191.1"/>
    <property type="molecule type" value="Transcribed_RNA"/>
</dbReference>